<gene>
    <name evidence="1" type="ORF">RBI02_05810</name>
</gene>
<dbReference type="Proteomes" id="UP001245683">
    <property type="component" value="Unassembled WGS sequence"/>
</dbReference>
<reference evidence="1 2" key="1">
    <citation type="submission" date="2023-08" db="EMBL/GenBank/DDBJ databases">
        <title>Draft genome sequence of Thermococcus waiotapuensis WT1T, a thermophilic sulphur-dependent archaeon from order Thermococcales.</title>
        <authorList>
            <person name="Manners S.H."/>
            <person name="Carere C.R."/>
            <person name="Dhami M.K."/>
            <person name="Dobson R.C.J."/>
            <person name="Stott M.B."/>
        </authorList>
    </citation>
    <scope>NUCLEOTIDE SEQUENCE [LARGE SCALE GENOMIC DNA]</scope>
    <source>
        <strain evidence="1 2">WT1</strain>
    </source>
</reference>
<protein>
    <submittedName>
        <fullName evidence="1">Uncharacterized protein</fullName>
    </submittedName>
</protein>
<comment type="caution">
    <text evidence="1">The sequence shown here is derived from an EMBL/GenBank/DDBJ whole genome shotgun (WGS) entry which is preliminary data.</text>
</comment>
<name>A0AAE4NX64_9EURY</name>
<proteinExistence type="predicted"/>
<accession>A0AAE4NX64</accession>
<evidence type="ECO:0000313" key="2">
    <source>
        <dbReference type="Proteomes" id="UP001245683"/>
    </source>
</evidence>
<dbReference type="RefSeq" id="WP_315342254.1">
    <property type="nucleotide sequence ID" value="NZ_JAVDZE010000002.1"/>
</dbReference>
<organism evidence="1 2">
    <name type="scientific">Thermococcus waiotapuensis</name>
    <dbReference type="NCBI Taxonomy" id="90909"/>
    <lineage>
        <taxon>Archaea</taxon>
        <taxon>Methanobacteriati</taxon>
        <taxon>Methanobacteriota</taxon>
        <taxon>Thermococci</taxon>
        <taxon>Thermococcales</taxon>
        <taxon>Thermococcaceae</taxon>
        <taxon>Thermococcus</taxon>
    </lineage>
</organism>
<dbReference type="EMBL" id="JAVDZE010000002">
    <property type="protein sequence ID" value="MDV3104056.1"/>
    <property type="molecule type" value="Genomic_DNA"/>
</dbReference>
<sequence>MALPEVKAKLYLEILGRSRKAVEERLERVKRGLAGERLEVGEIIEDPSMDPLRFSSLVEVTLKAPLDALFKRVAEYSPTMVEVLSPGKIELPAEELSSLLNDLIREIRKVAKEKGYVPAVPDVKELPEPKIGFDDEELWELIDEGRSLLYSVRLRFSTGNETLAREIIPKLFLLEGAGVNSVELYPGDGGLVAEVEAVSPLESLVGLLLRYLPESVKVLEPGIVDITAQELQNCLSDVGSFVSSIRMREDLGDAYEKDVFSFSLSPNLK</sequence>
<evidence type="ECO:0000313" key="1">
    <source>
        <dbReference type="EMBL" id="MDV3104056.1"/>
    </source>
</evidence>
<keyword evidence="2" id="KW-1185">Reference proteome</keyword>
<dbReference type="AlphaFoldDB" id="A0AAE4NX64"/>